<dbReference type="Proteomes" id="UP001626549">
    <property type="component" value="Chromosome"/>
</dbReference>
<dbReference type="RefSeq" id="WP_407329916.1">
    <property type="nucleotide sequence ID" value="NZ_CP136865.1"/>
</dbReference>
<dbReference type="EMBL" id="CP136865">
    <property type="protein sequence ID" value="WOJ98559.1"/>
    <property type="molecule type" value="Genomic_DNA"/>
</dbReference>
<evidence type="ECO:0008006" key="3">
    <source>
        <dbReference type="Google" id="ProtNLM"/>
    </source>
</evidence>
<evidence type="ECO:0000313" key="1">
    <source>
        <dbReference type="EMBL" id="WOJ98559.1"/>
    </source>
</evidence>
<dbReference type="InterPro" id="IPR032710">
    <property type="entry name" value="NTF2-like_dom_sf"/>
</dbReference>
<keyword evidence="2" id="KW-1185">Reference proteome</keyword>
<accession>A0ABZ0IG91</accession>
<reference evidence="1 2" key="1">
    <citation type="submission" date="2023-10" db="EMBL/GenBank/DDBJ databases">
        <title>Two novel species belonging to the OM43/NOR5 clade.</title>
        <authorList>
            <person name="Park M."/>
        </authorList>
    </citation>
    <scope>NUCLEOTIDE SEQUENCE [LARGE SCALE GENOMIC DNA]</scope>
    <source>
        <strain evidence="1 2">IMCC45268</strain>
    </source>
</reference>
<name>A0ABZ0IG91_9GAMM</name>
<organism evidence="1 2">
    <name type="scientific">Congregibacter brevis</name>
    <dbReference type="NCBI Taxonomy" id="3081201"/>
    <lineage>
        <taxon>Bacteria</taxon>
        <taxon>Pseudomonadati</taxon>
        <taxon>Pseudomonadota</taxon>
        <taxon>Gammaproteobacteria</taxon>
        <taxon>Cellvibrionales</taxon>
        <taxon>Halieaceae</taxon>
        <taxon>Congregibacter</taxon>
    </lineage>
</organism>
<dbReference type="Gene3D" id="3.10.450.50">
    <property type="match status" value="1"/>
</dbReference>
<proteinExistence type="predicted"/>
<dbReference type="SUPFAM" id="SSF54427">
    <property type="entry name" value="NTF2-like"/>
    <property type="match status" value="1"/>
</dbReference>
<evidence type="ECO:0000313" key="2">
    <source>
        <dbReference type="Proteomes" id="UP001626549"/>
    </source>
</evidence>
<gene>
    <name evidence="1" type="ORF">R0137_08305</name>
</gene>
<sequence>MRTLDKLKRANLFRSALKPRQVSVARKLASLQRHLIVALFAAVMTSSWGACAQNAEQDVIDAVTNLFDAMRNKDGEALRSAFLPDGRLGTDDIEGWVSSVTASEAYLDEVIFDEVVLIDDNVAMAWTPYNLFVNDEFHHCGIDLFSFRKVDGQWKILQIDDTRRTEDCDPERRGK</sequence>
<protein>
    <recommendedName>
        <fullName evidence="3">Lumazine-binding</fullName>
    </recommendedName>
</protein>